<evidence type="ECO:0000313" key="3">
    <source>
        <dbReference type="EMBL" id="WIA19659.1"/>
    </source>
</evidence>
<feature type="region of interest" description="Disordered" evidence="1">
    <location>
        <begin position="204"/>
        <end position="238"/>
    </location>
</feature>
<reference evidence="3 4" key="1">
    <citation type="submission" date="2023-05" db="EMBL/GenBank/DDBJ databases">
        <title>A 100% complete, gapless, phased diploid assembly of the Scenedesmus obliquus UTEX 3031 genome.</title>
        <authorList>
            <person name="Biondi T.C."/>
            <person name="Hanschen E.R."/>
            <person name="Kwon T."/>
            <person name="Eng W."/>
            <person name="Kruse C.P.S."/>
            <person name="Koehler S.I."/>
            <person name="Kunde Y."/>
            <person name="Gleasner C.D."/>
            <person name="You Mak K.T."/>
            <person name="Polle J."/>
            <person name="Hovde B.T."/>
            <person name="Starkenburg S.R."/>
        </authorList>
    </citation>
    <scope>NUCLEOTIDE SEQUENCE [LARGE SCALE GENOMIC DNA]</scope>
    <source>
        <strain evidence="3 4">DOE0152z</strain>
    </source>
</reference>
<evidence type="ECO:0000313" key="4">
    <source>
        <dbReference type="Proteomes" id="UP001244341"/>
    </source>
</evidence>
<keyword evidence="2" id="KW-1133">Transmembrane helix</keyword>
<keyword evidence="2" id="KW-0812">Transmembrane</keyword>
<sequence length="651" mass="67802">MFRDSEGSGRLSTGSDEISEVSAIRAAAAAEQQQQRQHPEITIAMAGVYKMTAWDKSGRDSTAADEAASPTALKAHRHSAGKISGQQHCRRVMCHVLPVLLVLCLAGAGLAIWQTVGKQEQKALAVPAGEPLTFSVNMKLPQDAAGSTCSGLFYKGKGGDGGGSVPLKAFLDTFGKAFGSALDMPPSSVKVSSVACDGLAVSGVSNSSSSGKPAAPAAAAAVRPSRRRSLLDQNSSSRSSSGYLAFAAAAAAAAVSPGRRLAQEGPTPAVLTTVFSVPAPGDADRQAELINKITQHSDEILTKPMSELFRVPVEVEEPAYLRQNVTPDVTAAAAQTTGPVIPAPLPSVEAGNSSNATEPSGTPLLPTTTFRPSLNMSDADAAAAAAAAAAAVAAAAKVQPPSPSPSPPAVSKLPKKQKPRGAAAAADTQPDQQSVSADGHEPETRPGFIDETEGPPEPGSALTVVWAMALTCDFVPTPRNSEPDRSGRLWGWQGGASCAFRSEGSDGQPQPVQYTWDNADVCKKQPDASNSIPDMTGNLWGWQNGRSCAFRGYDDGSVSSAAVNSFQETFDSEQSATCQGRPNPVNSVAAGKGMLWGWEGGQRCVYRNGYYKQPQWSTAPECAGRPTVYTSVKDTEGRLWGWENEASCRFV</sequence>
<keyword evidence="4" id="KW-1185">Reference proteome</keyword>
<feature type="region of interest" description="Disordered" evidence="1">
    <location>
        <begin position="398"/>
        <end position="460"/>
    </location>
</feature>
<organism evidence="3 4">
    <name type="scientific">Tetradesmus obliquus</name>
    <name type="common">Green alga</name>
    <name type="synonym">Acutodesmus obliquus</name>
    <dbReference type="NCBI Taxonomy" id="3088"/>
    <lineage>
        <taxon>Eukaryota</taxon>
        <taxon>Viridiplantae</taxon>
        <taxon>Chlorophyta</taxon>
        <taxon>core chlorophytes</taxon>
        <taxon>Chlorophyceae</taxon>
        <taxon>CS clade</taxon>
        <taxon>Sphaeropleales</taxon>
        <taxon>Scenedesmaceae</taxon>
        <taxon>Tetradesmus</taxon>
    </lineage>
</organism>
<evidence type="ECO:0000256" key="1">
    <source>
        <dbReference type="SAM" id="MobiDB-lite"/>
    </source>
</evidence>
<gene>
    <name evidence="3" type="ORF">OEZ85_005590</name>
</gene>
<feature type="compositionally biased region" description="Low complexity" evidence="1">
    <location>
        <begin position="204"/>
        <end position="223"/>
    </location>
</feature>
<feature type="transmembrane region" description="Helical" evidence="2">
    <location>
        <begin position="92"/>
        <end position="113"/>
    </location>
</feature>
<evidence type="ECO:0000256" key="2">
    <source>
        <dbReference type="SAM" id="Phobius"/>
    </source>
</evidence>
<protein>
    <submittedName>
        <fullName evidence="3">Uncharacterized protein</fullName>
    </submittedName>
</protein>
<proteinExistence type="predicted"/>
<feature type="region of interest" description="Disordered" evidence="1">
    <location>
        <begin position="338"/>
        <end position="367"/>
    </location>
</feature>
<feature type="compositionally biased region" description="Polar residues" evidence="1">
    <location>
        <begin position="350"/>
        <end position="367"/>
    </location>
</feature>
<dbReference type="Proteomes" id="UP001244341">
    <property type="component" value="Chromosome 11b"/>
</dbReference>
<keyword evidence="2" id="KW-0472">Membrane</keyword>
<dbReference type="EMBL" id="CP126218">
    <property type="protein sequence ID" value="WIA19659.1"/>
    <property type="molecule type" value="Genomic_DNA"/>
</dbReference>
<accession>A0ABY8UDX2</accession>
<name>A0ABY8UDX2_TETOB</name>